<dbReference type="InterPro" id="IPR051803">
    <property type="entry name" value="TA_system_RelE-like_toxin"/>
</dbReference>
<name>A0ABU4ZGV9_9HYPH</name>
<protein>
    <submittedName>
        <fullName evidence="3">Type II toxin-antitoxin system RelE/ParE family toxin</fullName>
    </submittedName>
</protein>
<dbReference type="Gene3D" id="3.30.2310.20">
    <property type="entry name" value="RelE-like"/>
    <property type="match status" value="1"/>
</dbReference>
<accession>A0ABU4ZGV9</accession>
<dbReference type="InterPro" id="IPR007712">
    <property type="entry name" value="RelE/ParE_toxin"/>
</dbReference>
<evidence type="ECO:0000313" key="4">
    <source>
        <dbReference type="Proteomes" id="UP001276840"/>
    </source>
</evidence>
<dbReference type="PANTHER" id="PTHR33755">
    <property type="entry name" value="TOXIN PARE1-RELATED"/>
    <property type="match status" value="1"/>
</dbReference>
<keyword evidence="4" id="KW-1185">Reference proteome</keyword>
<organism evidence="3 4">
    <name type="scientific">Mesorhizobium montanum</name>
    <dbReference type="NCBI Taxonomy" id="3072323"/>
    <lineage>
        <taxon>Bacteria</taxon>
        <taxon>Pseudomonadati</taxon>
        <taxon>Pseudomonadota</taxon>
        <taxon>Alphaproteobacteria</taxon>
        <taxon>Hyphomicrobiales</taxon>
        <taxon>Phyllobacteriaceae</taxon>
        <taxon>Mesorhizobium</taxon>
    </lineage>
</organism>
<comment type="caution">
    <text evidence="3">The sequence shown here is derived from an EMBL/GenBank/DDBJ whole genome shotgun (WGS) entry which is preliminary data.</text>
</comment>
<evidence type="ECO:0000256" key="2">
    <source>
        <dbReference type="ARBA" id="ARBA00022649"/>
    </source>
</evidence>
<dbReference type="RefSeq" id="WP_320232346.1">
    <property type="nucleotide sequence ID" value="NZ_JAVIJF010000005.1"/>
</dbReference>
<comment type="similarity">
    <text evidence="1">Belongs to the RelE toxin family.</text>
</comment>
<evidence type="ECO:0000256" key="1">
    <source>
        <dbReference type="ARBA" id="ARBA00006226"/>
    </source>
</evidence>
<evidence type="ECO:0000313" key="3">
    <source>
        <dbReference type="EMBL" id="MDX8524612.1"/>
    </source>
</evidence>
<dbReference type="Proteomes" id="UP001276840">
    <property type="component" value="Unassembled WGS sequence"/>
</dbReference>
<keyword evidence="2" id="KW-1277">Toxin-antitoxin system</keyword>
<reference evidence="3 4" key="1">
    <citation type="submission" date="2023-08" db="EMBL/GenBank/DDBJ databases">
        <title>Implementing the SeqCode for naming new Mesorhizobium species isolated from Vachellia karroo root nodules.</title>
        <authorList>
            <person name="Van Lill M."/>
        </authorList>
    </citation>
    <scope>NUCLEOTIDE SEQUENCE [LARGE SCALE GENOMIC DNA]</scope>
    <source>
        <strain evidence="3 4">MSK 1335</strain>
    </source>
</reference>
<dbReference type="PANTHER" id="PTHR33755:SF6">
    <property type="entry name" value="PLASMID STABILIZATION SYSTEM PROTEIN"/>
    <property type="match status" value="1"/>
</dbReference>
<dbReference type="Pfam" id="PF05016">
    <property type="entry name" value="ParE_toxin"/>
    <property type="match status" value="1"/>
</dbReference>
<dbReference type="EMBL" id="JAVIJF010000005">
    <property type="protein sequence ID" value="MDX8524612.1"/>
    <property type="molecule type" value="Genomic_DNA"/>
</dbReference>
<proteinExistence type="inferred from homology"/>
<sequence>MKRFVAWSRDALNDIKQQVDFIALNNPAAARRLADRIREAGQRLGDMATGRPGRVTGTYEKPIGRLPYIVAYALRPIAGRESVVILHVIHTSRDWPPEEWPNSN</sequence>
<dbReference type="InterPro" id="IPR035093">
    <property type="entry name" value="RelE/ParE_toxin_dom_sf"/>
</dbReference>
<gene>
    <name evidence="3" type="ORF">RFM68_08840</name>
</gene>